<dbReference type="AlphaFoldDB" id="A0A0F9PLF4"/>
<accession>A0A0F9PLF4</accession>
<protein>
    <submittedName>
        <fullName evidence="1">Uncharacterized protein</fullName>
    </submittedName>
</protein>
<sequence>MTKTDGYKHRHKWVEVSTLYGVKVMVCEKCERKEG</sequence>
<organism evidence="1">
    <name type="scientific">marine sediment metagenome</name>
    <dbReference type="NCBI Taxonomy" id="412755"/>
    <lineage>
        <taxon>unclassified sequences</taxon>
        <taxon>metagenomes</taxon>
        <taxon>ecological metagenomes</taxon>
    </lineage>
</organism>
<dbReference type="EMBL" id="LAZR01006182">
    <property type="protein sequence ID" value="KKM94097.1"/>
    <property type="molecule type" value="Genomic_DNA"/>
</dbReference>
<reference evidence="1" key="1">
    <citation type="journal article" date="2015" name="Nature">
        <title>Complex archaea that bridge the gap between prokaryotes and eukaryotes.</title>
        <authorList>
            <person name="Spang A."/>
            <person name="Saw J.H."/>
            <person name="Jorgensen S.L."/>
            <person name="Zaremba-Niedzwiedzka K."/>
            <person name="Martijn J."/>
            <person name="Lind A.E."/>
            <person name="van Eijk R."/>
            <person name="Schleper C."/>
            <person name="Guy L."/>
            <person name="Ettema T.J."/>
        </authorList>
    </citation>
    <scope>NUCLEOTIDE SEQUENCE</scope>
</reference>
<evidence type="ECO:0000313" key="1">
    <source>
        <dbReference type="EMBL" id="KKM94097.1"/>
    </source>
</evidence>
<name>A0A0F9PLF4_9ZZZZ</name>
<gene>
    <name evidence="1" type="ORF">LCGC14_1201730</name>
</gene>
<comment type="caution">
    <text evidence="1">The sequence shown here is derived from an EMBL/GenBank/DDBJ whole genome shotgun (WGS) entry which is preliminary data.</text>
</comment>
<proteinExistence type="predicted"/>